<dbReference type="EMBL" id="QXGD01003045">
    <property type="protein sequence ID" value="KAE9181317.1"/>
    <property type="molecule type" value="Genomic_DNA"/>
</dbReference>
<dbReference type="Proteomes" id="UP000460718">
    <property type="component" value="Unassembled WGS sequence"/>
</dbReference>
<dbReference type="EMBL" id="QXGA01005207">
    <property type="protein sequence ID" value="KAE9068377.1"/>
    <property type="molecule type" value="Genomic_DNA"/>
</dbReference>
<evidence type="ECO:0000313" key="9">
    <source>
        <dbReference type="Proteomes" id="UP000429523"/>
    </source>
</evidence>
<evidence type="ECO:0000313" key="4">
    <source>
        <dbReference type="EMBL" id="KAE9068377.1"/>
    </source>
</evidence>
<evidence type="ECO:0000313" key="8">
    <source>
        <dbReference type="EMBL" id="KAE9268233.1"/>
    </source>
</evidence>
<dbReference type="EMBL" id="QXFZ01003187">
    <property type="protein sequence ID" value="KAE9070689.1"/>
    <property type="molecule type" value="Genomic_DNA"/>
</dbReference>
<evidence type="ECO:0000313" key="12">
    <source>
        <dbReference type="Proteomes" id="UP000440367"/>
    </source>
</evidence>
<dbReference type="Proteomes" id="UP000440367">
    <property type="component" value="Unassembled WGS sequence"/>
</dbReference>
<dbReference type="EMBL" id="QXFW01003819">
    <property type="protein sequence ID" value="KAE8968625.1"/>
    <property type="molecule type" value="Genomic_DNA"/>
</dbReference>
<evidence type="ECO:0000313" key="7">
    <source>
        <dbReference type="EMBL" id="KAE9184329.1"/>
    </source>
</evidence>
<dbReference type="AlphaFoldDB" id="A0A6A3Q4B3"/>
<dbReference type="EMBL" id="QXGE01005190">
    <property type="protein sequence ID" value="KAE9268233.1"/>
    <property type="molecule type" value="Genomic_DNA"/>
</dbReference>
<organism evidence="4 13">
    <name type="scientific">Phytophthora fragariae</name>
    <dbReference type="NCBI Taxonomy" id="53985"/>
    <lineage>
        <taxon>Eukaryota</taxon>
        <taxon>Sar</taxon>
        <taxon>Stramenopiles</taxon>
        <taxon>Oomycota</taxon>
        <taxon>Peronosporomycetes</taxon>
        <taxon>Peronosporales</taxon>
        <taxon>Peronosporaceae</taxon>
        <taxon>Phytophthora</taxon>
    </lineage>
</organism>
<evidence type="ECO:0000313" key="10">
    <source>
        <dbReference type="Proteomes" id="UP000433483"/>
    </source>
</evidence>
<keyword evidence="10" id="KW-1185">Reference proteome</keyword>
<dbReference type="Proteomes" id="UP000437068">
    <property type="component" value="Unassembled WGS sequence"/>
</dbReference>
<evidence type="ECO:0000313" key="3">
    <source>
        <dbReference type="EMBL" id="KAE9067103.1"/>
    </source>
</evidence>
<accession>A0A6A3Q4B3</accession>
<comment type="caution">
    <text evidence="4">The sequence shown here is derived from an EMBL/GenBank/DDBJ whole genome shotgun (WGS) entry which is preliminary data.</text>
</comment>
<name>A0A6A3Q4B3_9STRA</name>
<dbReference type="EMBL" id="QXFX01003777">
    <property type="protein sequence ID" value="KAE9067103.1"/>
    <property type="molecule type" value="Genomic_DNA"/>
</dbReference>
<evidence type="ECO:0000313" key="15">
    <source>
        <dbReference type="Proteomes" id="UP000460718"/>
    </source>
</evidence>
<dbReference type="EMBL" id="QXGB01001878">
    <property type="protein sequence ID" value="KAE9184329.1"/>
    <property type="molecule type" value="Genomic_DNA"/>
</dbReference>
<evidence type="ECO:0000313" key="5">
    <source>
        <dbReference type="EMBL" id="KAE9070689.1"/>
    </source>
</evidence>
<evidence type="ECO:0000313" key="2">
    <source>
        <dbReference type="EMBL" id="KAE8968625.1"/>
    </source>
</evidence>
<evidence type="ECO:0000313" key="14">
    <source>
        <dbReference type="Proteomes" id="UP000441208"/>
    </source>
</evidence>
<evidence type="ECO:0000313" key="16">
    <source>
        <dbReference type="Proteomes" id="UP000488956"/>
    </source>
</evidence>
<dbReference type="Proteomes" id="UP000441208">
    <property type="component" value="Unassembled WGS sequence"/>
</dbReference>
<evidence type="ECO:0000313" key="11">
    <source>
        <dbReference type="Proteomes" id="UP000437068"/>
    </source>
</evidence>
<sequence length="169" mass="18794">MSSPKTIEIGRRLAIQALECLQICFRGAYSIFNACRSRSGIVPLLDQAIGGRSNSARTGFELRHPHLSLLQSLGGSGQAGLRQEELMFGVFTRPIQIVPILLKLLNLVTGQPHLFCQVIALILENISLGGYLVESRLEVAKIRLVLPELRLELDDHRIGNFVRIAWLLE</sequence>
<dbReference type="Proteomes" id="UP000488956">
    <property type="component" value="Unassembled WGS sequence"/>
</dbReference>
<protein>
    <submittedName>
        <fullName evidence="4">Uncharacterized protein</fullName>
    </submittedName>
</protein>
<dbReference type="Proteomes" id="UP000440732">
    <property type="component" value="Unassembled WGS sequence"/>
</dbReference>
<dbReference type="Proteomes" id="UP000433483">
    <property type="component" value="Unassembled WGS sequence"/>
</dbReference>
<evidence type="ECO:0000313" key="1">
    <source>
        <dbReference type="EMBL" id="KAE8924586.1"/>
    </source>
</evidence>
<gene>
    <name evidence="8" type="ORF">PF001_g29738</name>
    <name evidence="6" type="ORF">PF002_g27305</name>
    <name evidence="7" type="ORF">PF005_g21714</name>
    <name evidence="4" type="ORF">PF006_g29801</name>
    <name evidence="5" type="ORF">PF007_g26846</name>
    <name evidence="1" type="ORF">PF009_g25184</name>
    <name evidence="3" type="ORF">PF010_g27597</name>
    <name evidence="2" type="ORF">PF011_g27110</name>
</gene>
<dbReference type="Proteomes" id="UP000429523">
    <property type="component" value="Unassembled WGS sequence"/>
</dbReference>
<evidence type="ECO:0000313" key="6">
    <source>
        <dbReference type="EMBL" id="KAE9181317.1"/>
    </source>
</evidence>
<evidence type="ECO:0000313" key="13">
    <source>
        <dbReference type="Proteomes" id="UP000440732"/>
    </source>
</evidence>
<reference evidence="9 10" key="1">
    <citation type="submission" date="2018-08" db="EMBL/GenBank/DDBJ databases">
        <title>Genomic investigation of the strawberry pathogen Phytophthora fragariae indicates pathogenicity is determined by transcriptional variation in three key races.</title>
        <authorList>
            <person name="Adams T.M."/>
            <person name="Armitage A.D."/>
            <person name="Sobczyk M.K."/>
            <person name="Bates H.J."/>
            <person name="Dunwell J.M."/>
            <person name="Nellist C.F."/>
            <person name="Harrison R.J."/>
        </authorList>
    </citation>
    <scope>NUCLEOTIDE SEQUENCE [LARGE SCALE GENOMIC DNA]</scope>
    <source>
        <strain evidence="8 11">A4</strain>
        <strain evidence="6 12">BC-1</strain>
        <strain evidence="7 10">NOV-27</strain>
        <strain evidence="4 13">NOV-5</strain>
        <strain evidence="5 14">NOV-71</strain>
        <strain evidence="1 9">NOV-9</strain>
        <strain evidence="3 16">ONT-3</strain>
        <strain evidence="2 15">SCRP245</strain>
    </source>
</reference>
<dbReference type="EMBL" id="QXGF01002461">
    <property type="protein sequence ID" value="KAE8924586.1"/>
    <property type="molecule type" value="Genomic_DNA"/>
</dbReference>
<proteinExistence type="predicted"/>